<sequence>MTRAILEIERLGQRGEGIAKHSGRTVFVPFALAGERVLAEVDGERGRLVEVLTASSDRIAPICKHYGVCGGCAVQTLAPSAYTAWKRGLVVTALANAGISTDVAPLLDAHGAGRRRVVFHARDGAVGFMETRAHKLVEIDACPLLDSGLAPALDAARALARALKSSGKPLDIAVTSAPEGLDVDLRGSGALSESEARALVELAERLDIARLSNHSRVLALRRRPTLGVGSARLSPPTGGFLQATARGEEEMARLALQSIGKAKRVADLFCGSGAFALRLAEVARVDAFDESAEALAALEEAARSVSGAKPVAAFRRNLFENPLRAEELEGFDAVIFDPPRAGAAAQAAELARSKVPLSVAISCNAQSFARDAKAMIDGGFALEQVTPIDQFRYAAHIELVAVFRRAASKKRKAPLLSR</sequence>
<evidence type="ECO:0000256" key="4">
    <source>
        <dbReference type="ARBA" id="ARBA00022691"/>
    </source>
</evidence>
<evidence type="ECO:0000259" key="7">
    <source>
        <dbReference type="PROSITE" id="PS50926"/>
    </source>
</evidence>
<keyword evidence="1" id="KW-0408">Iron</keyword>
<proteinExistence type="inferred from homology"/>
<keyword evidence="4 6" id="KW-0949">S-adenosyl-L-methionine</keyword>
<keyword evidence="5" id="KW-0411">Iron-sulfur</keyword>
<dbReference type="Proteomes" id="UP000193978">
    <property type="component" value="Chromosome"/>
</dbReference>
<accession>A0A1W6MW97</accession>
<feature type="binding site" evidence="6">
    <location>
        <position position="269"/>
    </location>
    <ligand>
        <name>S-adenosyl-L-methionine</name>
        <dbReference type="ChEBI" id="CHEBI:59789"/>
    </ligand>
</feature>
<dbReference type="Gene3D" id="2.40.50.1070">
    <property type="match status" value="1"/>
</dbReference>
<dbReference type="STRING" id="655015.B1812_13135"/>
<dbReference type="PANTHER" id="PTHR11061">
    <property type="entry name" value="RNA M5U METHYLTRANSFERASE"/>
    <property type="match status" value="1"/>
</dbReference>
<keyword evidence="1" id="KW-0004">4Fe-4S</keyword>
<evidence type="ECO:0000256" key="3">
    <source>
        <dbReference type="ARBA" id="ARBA00022679"/>
    </source>
</evidence>
<dbReference type="Pfam" id="PF01938">
    <property type="entry name" value="TRAM"/>
    <property type="match status" value="1"/>
</dbReference>
<dbReference type="GO" id="GO:0070041">
    <property type="term" value="F:rRNA (uridine-C5-)-methyltransferase activity"/>
    <property type="evidence" value="ECO:0007669"/>
    <property type="project" value="TreeGrafter"/>
</dbReference>
<dbReference type="InterPro" id="IPR012340">
    <property type="entry name" value="NA-bd_OB-fold"/>
</dbReference>
<feature type="binding site" evidence="6">
    <location>
        <position position="289"/>
    </location>
    <ligand>
        <name>S-adenosyl-L-methionine</name>
        <dbReference type="ChEBI" id="CHEBI:59789"/>
    </ligand>
</feature>
<keyword evidence="2 6" id="KW-0489">Methyltransferase</keyword>
<dbReference type="PANTHER" id="PTHR11061:SF49">
    <property type="entry name" value="23S RRNA (URACIL(1939)-C(5))-METHYLTRANSFERASE RLMD"/>
    <property type="match status" value="1"/>
</dbReference>
<reference evidence="8 9" key="1">
    <citation type="submission" date="2017-02" db="EMBL/GenBank/DDBJ databases">
        <authorList>
            <person name="Peterson S.W."/>
        </authorList>
    </citation>
    <scope>NUCLEOTIDE SEQUENCE [LARGE SCALE GENOMIC DNA]</scope>
    <source>
        <strain evidence="8 9">S285</strain>
    </source>
</reference>
<dbReference type="InterPro" id="IPR002792">
    <property type="entry name" value="TRAM_dom"/>
</dbReference>
<dbReference type="Pfam" id="PF05958">
    <property type="entry name" value="tRNA_U5-meth_tr"/>
    <property type="match status" value="1"/>
</dbReference>
<feature type="domain" description="TRAM" evidence="7">
    <location>
        <begin position="1"/>
        <end position="53"/>
    </location>
</feature>
<dbReference type="GO" id="GO:0070475">
    <property type="term" value="P:rRNA base methylation"/>
    <property type="evidence" value="ECO:0007669"/>
    <property type="project" value="TreeGrafter"/>
</dbReference>
<evidence type="ECO:0000256" key="1">
    <source>
        <dbReference type="ARBA" id="ARBA00022485"/>
    </source>
</evidence>
<keyword evidence="3 6" id="KW-0808">Transferase</keyword>
<evidence type="ECO:0000256" key="6">
    <source>
        <dbReference type="PROSITE-ProRule" id="PRU01024"/>
    </source>
</evidence>
<dbReference type="Gene3D" id="2.40.50.140">
    <property type="entry name" value="Nucleic acid-binding proteins"/>
    <property type="match status" value="1"/>
</dbReference>
<feature type="binding site" evidence="6">
    <location>
        <position position="242"/>
    </location>
    <ligand>
        <name>S-adenosyl-L-methionine</name>
        <dbReference type="ChEBI" id="CHEBI:59789"/>
    </ligand>
</feature>
<dbReference type="CDD" id="cd02440">
    <property type="entry name" value="AdoMet_MTases"/>
    <property type="match status" value="1"/>
</dbReference>
<dbReference type="GO" id="GO:0051539">
    <property type="term" value="F:4 iron, 4 sulfur cluster binding"/>
    <property type="evidence" value="ECO:0007669"/>
    <property type="project" value="UniProtKB-KW"/>
</dbReference>
<dbReference type="SUPFAM" id="SSF50249">
    <property type="entry name" value="Nucleic acid-binding proteins"/>
    <property type="match status" value="1"/>
</dbReference>
<keyword evidence="9" id="KW-1185">Reference proteome</keyword>
<evidence type="ECO:0000256" key="2">
    <source>
        <dbReference type="ARBA" id="ARBA00022603"/>
    </source>
</evidence>
<dbReference type="RefSeq" id="WP_085771989.1">
    <property type="nucleotide sequence ID" value="NZ_AP027149.1"/>
</dbReference>
<protein>
    <submittedName>
        <fullName evidence="8">RNA methyltransferase</fullName>
    </submittedName>
</protein>
<dbReference type="PROSITE" id="PS50926">
    <property type="entry name" value="TRAM"/>
    <property type="match status" value="1"/>
</dbReference>
<feature type="active site" description="Nucleophile" evidence="6">
    <location>
        <position position="363"/>
    </location>
</feature>
<comment type="similarity">
    <text evidence="6">Belongs to the class I-like SAM-binding methyltransferase superfamily. RNA M5U methyltransferase family.</text>
</comment>
<dbReference type="SUPFAM" id="SSF53335">
    <property type="entry name" value="S-adenosyl-L-methionine-dependent methyltransferases"/>
    <property type="match status" value="1"/>
</dbReference>
<evidence type="ECO:0000256" key="5">
    <source>
        <dbReference type="ARBA" id="ARBA00023014"/>
    </source>
</evidence>
<evidence type="ECO:0000313" key="8">
    <source>
        <dbReference type="EMBL" id="ARN81871.1"/>
    </source>
</evidence>
<dbReference type="InterPro" id="IPR010280">
    <property type="entry name" value="U5_MeTrfase_fam"/>
</dbReference>
<dbReference type="InterPro" id="IPR029063">
    <property type="entry name" value="SAM-dependent_MTases_sf"/>
</dbReference>
<organism evidence="8 9">
    <name type="scientific">Methylocystis bryophila</name>
    <dbReference type="NCBI Taxonomy" id="655015"/>
    <lineage>
        <taxon>Bacteria</taxon>
        <taxon>Pseudomonadati</taxon>
        <taxon>Pseudomonadota</taxon>
        <taxon>Alphaproteobacteria</taxon>
        <taxon>Hyphomicrobiales</taxon>
        <taxon>Methylocystaceae</taxon>
        <taxon>Methylocystis</taxon>
    </lineage>
</organism>
<feature type="binding site" evidence="6">
    <location>
        <position position="337"/>
    </location>
    <ligand>
        <name>S-adenosyl-L-methionine</name>
        <dbReference type="ChEBI" id="CHEBI:59789"/>
    </ligand>
</feature>
<dbReference type="KEGG" id="mbry:B1812_13135"/>
<evidence type="ECO:0000313" key="9">
    <source>
        <dbReference type="Proteomes" id="UP000193978"/>
    </source>
</evidence>
<dbReference type="Gene3D" id="3.40.50.150">
    <property type="entry name" value="Vaccinia Virus protein VP39"/>
    <property type="match status" value="1"/>
</dbReference>
<dbReference type="EMBL" id="CP019948">
    <property type="protein sequence ID" value="ARN81871.1"/>
    <property type="molecule type" value="Genomic_DNA"/>
</dbReference>
<gene>
    <name evidence="8" type="ORF">B1812_13135</name>
</gene>
<dbReference type="OrthoDB" id="9804590at2"/>
<dbReference type="AlphaFoldDB" id="A0A1W6MW97"/>
<name>A0A1W6MW97_9HYPH</name>
<keyword evidence="1" id="KW-0479">Metal-binding</keyword>
<dbReference type="PROSITE" id="PS51687">
    <property type="entry name" value="SAM_MT_RNA_M5U"/>
    <property type="match status" value="1"/>
</dbReference>